<evidence type="ECO:0000256" key="1">
    <source>
        <dbReference type="SAM" id="MobiDB-lite"/>
    </source>
</evidence>
<reference evidence="2 3" key="1">
    <citation type="submission" date="2017-04" db="EMBL/GenBank/DDBJ databases">
        <title>Comparative genome analysis of Subtercola boreus.</title>
        <authorList>
            <person name="Cho Y.-J."/>
            <person name="Cho A."/>
            <person name="Kim O.-S."/>
            <person name="Lee J.-I."/>
        </authorList>
    </citation>
    <scope>NUCLEOTIDE SEQUENCE [LARGE SCALE GENOMIC DNA]</scope>
    <source>
        <strain evidence="2 3">P27479</strain>
    </source>
</reference>
<dbReference type="EMBL" id="NBXB01000024">
    <property type="protein sequence ID" value="RFA14989.1"/>
    <property type="molecule type" value="Genomic_DNA"/>
</dbReference>
<dbReference type="Proteomes" id="UP000256541">
    <property type="component" value="Unassembled WGS sequence"/>
</dbReference>
<name>A0A3E0VZR2_9MICO</name>
<accession>A0A3E0VZR2</accession>
<evidence type="ECO:0000313" key="2">
    <source>
        <dbReference type="EMBL" id="RFA14989.1"/>
    </source>
</evidence>
<sequence>MTVVFDGTVFTSYGQLHLVSGDEEPPPPDGAFFRQANGLCGAAVPGALFLVTGTHTGDIPVRVVVTDAEPALGEWEEIVEVSFTPEGTSAAFLGWAGDPVAGFEAPAPCYRARWSASGMDAGKQQDVADAQDPAPDAYELALWPAPGAADRIARRTGSVAGEWHDGGFDRSEPPPA</sequence>
<dbReference type="RefSeq" id="WP_116411184.1">
    <property type="nucleotide sequence ID" value="NZ_NBXB01000024.1"/>
</dbReference>
<protein>
    <submittedName>
        <fullName evidence="2">Uncharacterized protein</fullName>
    </submittedName>
</protein>
<feature type="region of interest" description="Disordered" evidence="1">
    <location>
        <begin position="155"/>
        <end position="176"/>
    </location>
</feature>
<gene>
    <name evidence="2" type="ORF">B7R22_07585</name>
</gene>
<organism evidence="2 3">
    <name type="scientific">Subtercola boreus</name>
    <dbReference type="NCBI Taxonomy" id="120213"/>
    <lineage>
        <taxon>Bacteria</taxon>
        <taxon>Bacillati</taxon>
        <taxon>Actinomycetota</taxon>
        <taxon>Actinomycetes</taxon>
        <taxon>Micrococcales</taxon>
        <taxon>Microbacteriaceae</taxon>
        <taxon>Subtercola</taxon>
    </lineage>
</organism>
<dbReference type="OrthoDB" id="4485313at2"/>
<feature type="compositionally biased region" description="Basic and acidic residues" evidence="1">
    <location>
        <begin position="162"/>
        <end position="176"/>
    </location>
</feature>
<evidence type="ECO:0000313" key="3">
    <source>
        <dbReference type="Proteomes" id="UP000256541"/>
    </source>
</evidence>
<proteinExistence type="predicted"/>
<dbReference type="AlphaFoldDB" id="A0A3E0VZR2"/>
<comment type="caution">
    <text evidence="2">The sequence shown here is derived from an EMBL/GenBank/DDBJ whole genome shotgun (WGS) entry which is preliminary data.</text>
</comment>